<dbReference type="Pfam" id="PF00622">
    <property type="entry name" value="SPRY"/>
    <property type="match status" value="1"/>
</dbReference>
<reference evidence="12" key="3">
    <citation type="submission" date="2025-09" db="UniProtKB">
        <authorList>
            <consortium name="Ensembl"/>
        </authorList>
    </citation>
    <scope>IDENTIFICATION</scope>
</reference>
<evidence type="ECO:0000256" key="3">
    <source>
        <dbReference type="ARBA" id="ARBA00022723"/>
    </source>
</evidence>
<evidence type="ECO:0000313" key="12">
    <source>
        <dbReference type="Ensembl" id="ENSACAP00000005640.4"/>
    </source>
</evidence>
<evidence type="ECO:0000259" key="9">
    <source>
        <dbReference type="PROSITE" id="PS50089"/>
    </source>
</evidence>
<reference evidence="12" key="2">
    <citation type="submission" date="2025-08" db="UniProtKB">
        <authorList>
            <consortium name="Ensembl"/>
        </authorList>
    </citation>
    <scope>IDENTIFICATION</scope>
</reference>
<dbReference type="SUPFAM" id="SSF57845">
    <property type="entry name" value="B-box zinc-binding domain"/>
    <property type="match status" value="2"/>
</dbReference>
<keyword evidence="5" id="KW-0862">Zinc</keyword>
<dbReference type="Pfam" id="PF15227">
    <property type="entry name" value="zf-C3HC4_4"/>
    <property type="match status" value="2"/>
</dbReference>
<feature type="domain" description="B box-type" evidence="10">
    <location>
        <begin position="96"/>
        <end position="137"/>
    </location>
</feature>
<evidence type="ECO:0000259" key="10">
    <source>
        <dbReference type="PROSITE" id="PS50119"/>
    </source>
</evidence>
<sequence length="620" mass="71039">MAADSAARDPVKDLCEEATCSICLEYFKDPVSLECRHNFCRDCVTQCWEKSGTTETFCPQCKERVLQSNLRPNPSLANIVKIAKELSLQGPRRAEGRERVCEKHQEPLNVFCEDDGTFICVVCDRSKELRDNRKIPLGPAARDYKVDLASSAAKDPTGYEITCSVCLEYFKDPVTLECGHNFCQSCVTQYWEKSDTQETSCPQCREKVQQRNLKSNWYLANIIEITKKRPQGQKRAEDQERVCGKHQEPLKLFCKDDGTPICCVCDRSKEHKDHTVIPVEEAAQEYKELMSVRQDILEKEKEKNLIYKAETNKEAQALLKQIEEKMEKTLEESTQVRQFLEEQEKHIQVQMEELKKQITRKRDEHLVLLSRKVSSLESLIQKMKEKCQHPPVELLQDVGSILQRSEEKKIFEKRVAFLPKLKWKVWEFCDLNSGLSAVMKQFRGKECVSNVSLDPDTACSYLVVSEDHQRVRWEAKNQDVPDNPERFNPRAYVLGHEGFTKGRHFWEVVVETEGGWSVGVAKKSVRRKGRVTVSPKEGIWALGNWAGSYRAIIHPSNSALSLTGKIKRVRVCLNCDVNQLAFYNADTGDQIYKLSNVPFIGETVVPFFNVGRGGQLKVSL</sequence>
<accession>L7MZN5</accession>
<dbReference type="InterPro" id="IPR043136">
    <property type="entry name" value="B30.2/SPRY_sf"/>
</dbReference>
<feature type="domain" description="B30.2/SPRY" evidence="11">
    <location>
        <begin position="430"/>
        <end position="620"/>
    </location>
</feature>
<dbReference type="InterPro" id="IPR013320">
    <property type="entry name" value="ConA-like_dom_sf"/>
</dbReference>
<dbReference type="CDD" id="cd19762">
    <property type="entry name" value="Bbox2_TRIM7-like"/>
    <property type="match status" value="1"/>
</dbReference>
<dbReference type="Pfam" id="PF13765">
    <property type="entry name" value="PRY"/>
    <property type="match status" value="1"/>
</dbReference>
<feature type="domain" description="RING-type" evidence="9">
    <location>
        <begin position="163"/>
        <end position="205"/>
    </location>
</feature>
<feature type="coiled-coil region" evidence="8">
    <location>
        <begin position="279"/>
        <end position="386"/>
    </location>
</feature>
<dbReference type="Pfam" id="PF00643">
    <property type="entry name" value="zf-B_box"/>
    <property type="match status" value="2"/>
</dbReference>
<protein>
    <submittedName>
        <fullName evidence="12">Uncharacterized protein</fullName>
    </submittedName>
</protein>
<dbReference type="SMART" id="SM00449">
    <property type="entry name" value="SPRY"/>
    <property type="match status" value="1"/>
</dbReference>
<organism evidence="12 13">
    <name type="scientific">Anolis carolinensis</name>
    <name type="common">Green anole</name>
    <name type="synonym">American chameleon</name>
    <dbReference type="NCBI Taxonomy" id="28377"/>
    <lineage>
        <taxon>Eukaryota</taxon>
        <taxon>Metazoa</taxon>
        <taxon>Chordata</taxon>
        <taxon>Craniata</taxon>
        <taxon>Vertebrata</taxon>
        <taxon>Euteleostomi</taxon>
        <taxon>Lepidosauria</taxon>
        <taxon>Squamata</taxon>
        <taxon>Bifurcata</taxon>
        <taxon>Unidentata</taxon>
        <taxon>Episquamata</taxon>
        <taxon>Toxicofera</taxon>
        <taxon>Iguania</taxon>
        <taxon>Dactyloidae</taxon>
        <taxon>Anolis</taxon>
    </lineage>
</organism>
<reference evidence="12 13" key="1">
    <citation type="submission" date="2009-12" db="EMBL/GenBank/DDBJ databases">
        <title>The Genome Sequence of Anolis carolinensis (Green Anole Lizard).</title>
        <authorList>
            <consortium name="The Genome Sequencing Platform"/>
            <person name="Di Palma F."/>
            <person name="Alfoldi J."/>
            <person name="Heiman D."/>
            <person name="Young S."/>
            <person name="Grabherr M."/>
            <person name="Johnson J."/>
            <person name="Lander E.S."/>
            <person name="Lindblad-Toh K."/>
        </authorList>
    </citation>
    <scope>NUCLEOTIDE SEQUENCE [LARGE SCALE GENOMIC DNA]</scope>
    <source>
        <strain evidence="12 13">JBL SC #1</strain>
    </source>
</reference>
<dbReference type="PROSITE" id="PS50119">
    <property type="entry name" value="ZF_BBOX"/>
    <property type="match status" value="2"/>
</dbReference>
<comment type="similarity">
    <text evidence="1">Belongs to the ohanin/vespryn family.</text>
</comment>
<dbReference type="PANTHER" id="PTHR24103">
    <property type="entry name" value="E3 UBIQUITIN-PROTEIN LIGASE TRIM"/>
    <property type="match status" value="1"/>
</dbReference>
<dbReference type="InterPro" id="IPR013083">
    <property type="entry name" value="Znf_RING/FYVE/PHD"/>
</dbReference>
<dbReference type="Proteomes" id="UP000001646">
    <property type="component" value="Chromosome 2"/>
</dbReference>
<dbReference type="InterPro" id="IPR001841">
    <property type="entry name" value="Znf_RING"/>
</dbReference>
<dbReference type="PRINTS" id="PR01407">
    <property type="entry name" value="BUTYPHLNCDUF"/>
</dbReference>
<dbReference type="InterPro" id="IPR050143">
    <property type="entry name" value="TRIM/RBCC"/>
</dbReference>
<dbReference type="InterPro" id="IPR017907">
    <property type="entry name" value="Znf_RING_CS"/>
</dbReference>
<feature type="domain" description="B box-type" evidence="10">
    <location>
        <begin position="238"/>
        <end position="279"/>
    </location>
</feature>
<dbReference type="PROSITE" id="PS50089">
    <property type="entry name" value="ZF_RING_2"/>
    <property type="match status" value="2"/>
</dbReference>
<keyword evidence="8" id="KW-0175">Coiled coil</keyword>
<dbReference type="SMART" id="SM00589">
    <property type="entry name" value="PRY"/>
    <property type="match status" value="1"/>
</dbReference>
<evidence type="ECO:0000256" key="5">
    <source>
        <dbReference type="ARBA" id="ARBA00022833"/>
    </source>
</evidence>
<keyword evidence="4 7" id="KW-0863">Zinc-finger</keyword>
<keyword evidence="2" id="KW-0528">Neurotoxin</keyword>
<dbReference type="Gene3D" id="3.30.40.10">
    <property type="entry name" value="Zinc/RING finger domain, C3HC4 (zinc finger)"/>
    <property type="match status" value="2"/>
</dbReference>
<dbReference type="HOGENOM" id="CLU_013137_0_3_1"/>
<keyword evidence="3" id="KW-0479">Metal-binding</keyword>
<dbReference type="AlphaFoldDB" id="L7MZN5"/>
<evidence type="ECO:0000256" key="7">
    <source>
        <dbReference type="PROSITE-ProRule" id="PRU00024"/>
    </source>
</evidence>
<comment type="function">
    <text evidence="6">Neurotoxin that produces dose-dependent hypolocomotion and hyperalgesia in mice. May directly act on the central nervous system, as it is 6500-fold more potent when administered intracerebroventricularly than intraperitoneal.</text>
</comment>
<evidence type="ECO:0000256" key="8">
    <source>
        <dbReference type="SAM" id="Coils"/>
    </source>
</evidence>
<evidence type="ECO:0000256" key="4">
    <source>
        <dbReference type="ARBA" id="ARBA00022771"/>
    </source>
</evidence>
<dbReference type="GeneTree" id="ENSGT01030000234669"/>
<proteinExistence type="inferred from homology"/>
<dbReference type="InterPro" id="IPR000315">
    <property type="entry name" value="Znf_B-box"/>
</dbReference>
<dbReference type="SMART" id="SM00184">
    <property type="entry name" value="RING"/>
    <property type="match status" value="2"/>
</dbReference>
<dbReference type="GO" id="GO:0061630">
    <property type="term" value="F:ubiquitin protein ligase activity"/>
    <property type="evidence" value="ECO:0000318"/>
    <property type="project" value="GO_Central"/>
</dbReference>
<dbReference type="Gene3D" id="3.30.160.60">
    <property type="entry name" value="Classic Zinc Finger"/>
    <property type="match status" value="2"/>
</dbReference>
<dbReference type="PROSITE" id="PS50188">
    <property type="entry name" value="B302_SPRY"/>
    <property type="match status" value="1"/>
</dbReference>
<gene>
    <name evidence="12" type="primary">LOC100567059</name>
</gene>
<feature type="domain" description="RING-type" evidence="9">
    <location>
        <begin position="20"/>
        <end position="62"/>
    </location>
</feature>
<keyword evidence="2" id="KW-0800">Toxin</keyword>
<dbReference type="SMART" id="SM00336">
    <property type="entry name" value="BBOX"/>
    <property type="match status" value="2"/>
</dbReference>
<evidence type="ECO:0000313" key="13">
    <source>
        <dbReference type="Proteomes" id="UP000001646"/>
    </source>
</evidence>
<dbReference type="GO" id="GO:0008270">
    <property type="term" value="F:zinc ion binding"/>
    <property type="evidence" value="ECO:0007669"/>
    <property type="project" value="UniProtKB-KW"/>
</dbReference>
<evidence type="ECO:0000259" key="11">
    <source>
        <dbReference type="PROSITE" id="PS50188"/>
    </source>
</evidence>
<dbReference type="GO" id="GO:0045087">
    <property type="term" value="P:innate immune response"/>
    <property type="evidence" value="ECO:0000318"/>
    <property type="project" value="GO_Central"/>
</dbReference>
<keyword evidence="13" id="KW-1185">Reference proteome</keyword>
<dbReference type="SUPFAM" id="SSF57850">
    <property type="entry name" value="RING/U-box"/>
    <property type="match status" value="2"/>
</dbReference>
<evidence type="ECO:0000256" key="6">
    <source>
        <dbReference type="ARBA" id="ARBA00034460"/>
    </source>
</evidence>
<dbReference type="InterPro" id="IPR003879">
    <property type="entry name" value="Butyrophylin_SPRY"/>
</dbReference>
<dbReference type="PROSITE" id="PS00518">
    <property type="entry name" value="ZF_RING_1"/>
    <property type="match status" value="2"/>
</dbReference>
<evidence type="ECO:0000256" key="1">
    <source>
        <dbReference type="ARBA" id="ARBA00009651"/>
    </source>
</evidence>
<dbReference type="CDD" id="cd16594">
    <property type="entry name" value="RING-HC_TRIM7-like_C-IV"/>
    <property type="match status" value="2"/>
</dbReference>
<dbReference type="Ensembl" id="ENSACAT00000005763.4">
    <property type="protein sequence ID" value="ENSACAP00000005640.4"/>
    <property type="gene ID" value="ENSACAG00000010437.4"/>
</dbReference>
<name>L7MZN5_ANOCA</name>
<dbReference type="InterPro" id="IPR006574">
    <property type="entry name" value="PRY"/>
</dbReference>
<dbReference type="SUPFAM" id="SSF49899">
    <property type="entry name" value="Concanavalin A-like lectins/glucanases"/>
    <property type="match status" value="1"/>
</dbReference>
<dbReference type="eggNOG" id="KOG2177">
    <property type="taxonomic scope" value="Eukaryota"/>
</dbReference>
<dbReference type="InterPro" id="IPR003877">
    <property type="entry name" value="SPRY_dom"/>
</dbReference>
<dbReference type="GO" id="GO:0005737">
    <property type="term" value="C:cytoplasm"/>
    <property type="evidence" value="ECO:0000318"/>
    <property type="project" value="GO_Central"/>
</dbReference>
<dbReference type="CDD" id="cd12888">
    <property type="entry name" value="SPRY_PRY_TRIM7_like"/>
    <property type="match status" value="1"/>
</dbReference>
<dbReference type="InterPro" id="IPR001870">
    <property type="entry name" value="B30.2/SPRY"/>
</dbReference>
<dbReference type="InParanoid" id="L7MZN5"/>
<dbReference type="Bgee" id="ENSACAG00000010437">
    <property type="expression patterns" value="Expressed in adrenal gland and 6 other cell types or tissues"/>
</dbReference>
<evidence type="ECO:0000256" key="2">
    <source>
        <dbReference type="ARBA" id="ARBA00022699"/>
    </source>
</evidence>
<dbReference type="FunFam" id="2.60.120.920:FF:000004">
    <property type="entry name" value="Butyrophilin subfamily 1 member A1"/>
    <property type="match status" value="1"/>
</dbReference>
<dbReference type="Gene3D" id="2.60.120.920">
    <property type="match status" value="1"/>
</dbReference>